<evidence type="ECO:0000256" key="1">
    <source>
        <dbReference type="SAM" id="MobiDB-lite"/>
    </source>
</evidence>
<organism evidence="3 4">
    <name type="scientific">Streptomyces parvus</name>
    <dbReference type="NCBI Taxonomy" id="66428"/>
    <lineage>
        <taxon>Bacteria</taxon>
        <taxon>Bacillati</taxon>
        <taxon>Actinomycetota</taxon>
        <taxon>Actinomycetes</taxon>
        <taxon>Kitasatosporales</taxon>
        <taxon>Streptomycetaceae</taxon>
        <taxon>Streptomyces</taxon>
    </lineage>
</organism>
<keyword evidence="4" id="KW-1185">Reference proteome</keyword>
<keyword evidence="2" id="KW-0472">Membrane</keyword>
<proteinExistence type="predicted"/>
<evidence type="ECO:0000313" key="3">
    <source>
        <dbReference type="EMBL" id="TYR56742.1"/>
    </source>
</evidence>
<keyword evidence="2" id="KW-0812">Transmembrane</keyword>
<reference evidence="3 4" key="1">
    <citation type="submission" date="2019-08" db="EMBL/GenBank/DDBJ databases">
        <title>Draft genome for granaticin producer strain Streptomyces parvus C05.</title>
        <authorList>
            <person name="Gonzalez-Pimentel J.L."/>
        </authorList>
    </citation>
    <scope>NUCLEOTIDE SEQUENCE [LARGE SCALE GENOMIC DNA]</scope>
    <source>
        <strain evidence="3 4">C05</strain>
    </source>
</reference>
<protein>
    <submittedName>
        <fullName evidence="3">DUF1772 domain-containing protein</fullName>
    </submittedName>
</protein>
<comment type="caution">
    <text evidence="3">The sequence shown here is derived from an EMBL/GenBank/DDBJ whole genome shotgun (WGS) entry which is preliminary data.</text>
</comment>
<dbReference type="Pfam" id="PF08592">
    <property type="entry name" value="Anthrone_oxy"/>
    <property type="match status" value="1"/>
</dbReference>
<feature type="region of interest" description="Disordered" evidence="1">
    <location>
        <begin position="183"/>
        <end position="202"/>
    </location>
</feature>
<dbReference type="EMBL" id="VSZQ01000135">
    <property type="protein sequence ID" value="TYR56742.1"/>
    <property type="molecule type" value="Genomic_DNA"/>
</dbReference>
<feature type="transmembrane region" description="Helical" evidence="2">
    <location>
        <begin position="154"/>
        <end position="173"/>
    </location>
</feature>
<feature type="transmembrane region" description="Helical" evidence="2">
    <location>
        <begin position="96"/>
        <end position="117"/>
    </location>
</feature>
<feature type="transmembrane region" description="Helical" evidence="2">
    <location>
        <begin position="68"/>
        <end position="89"/>
    </location>
</feature>
<dbReference type="Proteomes" id="UP000323242">
    <property type="component" value="Unassembled WGS sequence"/>
</dbReference>
<gene>
    <name evidence="3" type="ORF">FY004_23390</name>
</gene>
<evidence type="ECO:0000256" key="2">
    <source>
        <dbReference type="SAM" id="Phobius"/>
    </source>
</evidence>
<feature type="transmembrane region" description="Helical" evidence="2">
    <location>
        <begin position="12"/>
        <end position="35"/>
    </location>
</feature>
<dbReference type="RefSeq" id="WP_148903700.1">
    <property type="nucleotide sequence ID" value="NZ_VSZQ01000135.1"/>
</dbReference>
<dbReference type="InterPro" id="IPR013901">
    <property type="entry name" value="Anthrone_oxy"/>
</dbReference>
<accession>A0A5D4IVF9</accession>
<keyword evidence="2" id="KW-1133">Transmembrane helix</keyword>
<sequence length="202" mass="21457">MITTPNTGEFAAGVLRTVVLILATMTTGLIAGVFVNWSNTVMPGLSNVDDRTFVAAFRALDAAITNPLFLGVGLLGSLLFTGLSVVLHLRAGQRPVLMWAGTALVCVLAVLTITFAVHEPLNEKIRTATEPGSNAELAAVRAQLDEAMWTAWNTVRAVAATIGFGCLTWALVIHRGLGQAARRPTERSVTGSGDPRWDPRHG</sequence>
<evidence type="ECO:0000313" key="4">
    <source>
        <dbReference type="Proteomes" id="UP000323242"/>
    </source>
</evidence>
<name>A0A5D4IVF9_9ACTN</name>
<dbReference type="AlphaFoldDB" id="A0A5D4IVF9"/>